<dbReference type="GO" id="GO:0030272">
    <property type="term" value="F:5-formyltetrahydrofolate cyclo-ligase activity"/>
    <property type="evidence" value="ECO:0007669"/>
    <property type="project" value="TreeGrafter"/>
</dbReference>
<dbReference type="Pfam" id="PF01812">
    <property type="entry name" value="5-FTHF_cyc-lig"/>
    <property type="match status" value="1"/>
</dbReference>
<proteinExistence type="predicted"/>
<dbReference type="PANTHER" id="PTHR23407">
    <property type="entry name" value="ATPASE INHIBITOR/5-FORMYLTETRAHYDROFOLATE CYCLO-LIGASE"/>
    <property type="match status" value="1"/>
</dbReference>
<evidence type="ECO:0000313" key="1">
    <source>
        <dbReference type="EMBL" id="KAK9189008.1"/>
    </source>
</evidence>
<evidence type="ECO:0008006" key="3">
    <source>
        <dbReference type="Google" id="ProtNLM"/>
    </source>
</evidence>
<accession>A0AAP0LX34</accession>
<dbReference type="PANTHER" id="PTHR23407:SF10">
    <property type="entry name" value="5-FORMYLTETRAHYDROFOLATE CYCLO-LIGASE, MITOCHONDRIAL-LIKE ISOFORM X1"/>
    <property type="match status" value="1"/>
</dbReference>
<dbReference type="GO" id="GO:0035999">
    <property type="term" value="P:tetrahydrofolate interconversion"/>
    <property type="evidence" value="ECO:0007669"/>
    <property type="project" value="TreeGrafter"/>
</dbReference>
<dbReference type="Gene3D" id="3.40.50.10420">
    <property type="entry name" value="NagB/RpiA/CoA transferase-like"/>
    <property type="match status" value="1"/>
</dbReference>
<name>A0AAP0LX34_9ROSI</name>
<gene>
    <name evidence="1" type="ORF">WN944_020413</name>
</gene>
<evidence type="ECO:0000313" key="2">
    <source>
        <dbReference type="Proteomes" id="UP001428341"/>
    </source>
</evidence>
<sequence length="328" mass="36567">MSAIASYQNCSGQGMFRHCKTTARLIRNAKEIAPVTHLPTTPLSAVSSNVRTNIVMKNDVVDPHQLEAIFQKKRSLRSKIRKELKNMDPIQRSQEDTAIQDIVLESSWFKASRNICAYISCASLREVDTSRIVSEILSNQTDGLSEISFSVQEGNGQMRKKLYVPRVEDKNSNMRMLKISAVKGLVANSMNILEPSLLDSDGNQCEDALQSYMAMAVCCKTKITYMKSVCVMQASEPVDLFILPGLAFERSGGRLGRGGGYYDVFLKKYQKLAQEQKWKQPLLVALSYSLQVVDEESIPVTPYDVPVDALVSPRGFIPISPVAIERCD</sequence>
<comment type="caution">
    <text evidence="1">The sequence shown here is derived from an EMBL/GenBank/DDBJ whole genome shotgun (WGS) entry which is preliminary data.</text>
</comment>
<dbReference type="SUPFAM" id="SSF100950">
    <property type="entry name" value="NagB/RpiA/CoA transferase-like"/>
    <property type="match status" value="1"/>
</dbReference>
<dbReference type="Proteomes" id="UP001428341">
    <property type="component" value="Unassembled WGS sequence"/>
</dbReference>
<dbReference type="InterPro" id="IPR002698">
    <property type="entry name" value="FTHF_cligase"/>
</dbReference>
<organism evidence="1 2">
    <name type="scientific">Citrus x changshan-huyou</name>
    <dbReference type="NCBI Taxonomy" id="2935761"/>
    <lineage>
        <taxon>Eukaryota</taxon>
        <taxon>Viridiplantae</taxon>
        <taxon>Streptophyta</taxon>
        <taxon>Embryophyta</taxon>
        <taxon>Tracheophyta</taxon>
        <taxon>Spermatophyta</taxon>
        <taxon>Magnoliopsida</taxon>
        <taxon>eudicotyledons</taxon>
        <taxon>Gunneridae</taxon>
        <taxon>Pentapetalae</taxon>
        <taxon>rosids</taxon>
        <taxon>malvids</taxon>
        <taxon>Sapindales</taxon>
        <taxon>Rutaceae</taxon>
        <taxon>Aurantioideae</taxon>
        <taxon>Citrus</taxon>
    </lineage>
</organism>
<dbReference type="GO" id="GO:0005739">
    <property type="term" value="C:mitochondrion"/>
    <property type="evidence" value="ECO:0007669"/>
    <property type="project" value="TreeGrafter"/>
</dbReference>
<dbReference type="GO" id="GO:0009396">
    <property type="term" value="P:folic acid-containing compound biosynthetic process"/>
    <property type="evidence" value="ECO:0007669"/>
    <property type="project" value="TreeGrafter"/>
</dbReference>
<dbReference type="InterPro" id="IPR024185">
    <property type="entry name" value="FTHF_cligase-like_sf"/>
</dbReference>
<protein>
    <recommendedName>
        <fullName evidence="3">5-formyltetrahydrofolate cyclo-ligase</fullName>
    </recommendedName>
</protein>
<dbReference type="InterPro" id="IPR037171">
    <property type="entry name" value="NagB/RpiA_transferase-like"/>
</dbReference>
<dbReference type="EMBL" id="JBCGBO010000007">
    <property type="protein sequence ID" value="KAK9189008.1"/>
    <property type="molecule type" value="Genomic_DNA"/>
</dbReference>
<keyword evidence="2" id="KW-1185">Reference proteome</keyword>
<reference evidence="1 2" key="1">
    <citation type="submission" date="2024-05" db="EMBL/GenBank/DDBJ databases">
        <title>Haplotype-resolved chromosome-level genome assembly of Huyou (Citrus changshanensis).</title>
        <authorList>
            <person name="Miao C."/>
            <person name="Chen W."/>
            <person name="Wu Y."/>
            <person name="Wang L."/>
            <person name="Zhao S."/>
            <person name="Grierson D."/>
            <person name="Xu C."/>
            <person name="Chen K."/>
        </authorList>
    </citation>
    <scope>NUCLEOTIDE SEQUENCE [LARGE SCALE GENOMIC DNA]</scope>
    <source>
        <strain evidence="1">01-14</strain>
        <tissue evidence="1">Leaf</tissue>
    </source>
</reference>
<dbReference type="AlphaFoldDB" id="A0AAP0LX34"/>